<dbReference type="PANTHER" id="PTHR30505">
    <property type="entry name" value="FRUCTOSE-LIKE PERMEASE"/>
    <property type="match status" value="1"/>
</dbReference>
<keyword evidence="3" id="KW-0598">Phosphotransferase system</keyword>
<keyword evidence="4" id="KW-0472">Membrane</keyword>
<evidence type="ECO:0000256" key="4">
    <source>
        <dbReference type="SAM" id="Phobius"/>
    </source>
</evidence>
<evidence type="ECO:0000313" key="5">
    <source>
        <dbReference type="EMBL" id="EMT38945.1"/>
    </source>
</evidence>
<dbReference type="PANTHER" id="PTHR30505:SF0">
    <property type="entry name" value="FRUCTOSE-LIKE PTS SYSTEM EIIBC COMPONENT-RELATED"/>
    <property type="match status" value="1"/>
</dbReference>
<dbReference type="PATRIC" id="fig|1198630.3.peg.1500"/>
<dbReference type="Proteomes" id="UP000013242">
    <property type="component" value="Unassembled WGS sequence"/>
</dbReference>
<keyword evidence="4" id="KW-0812">Transmembrane</keyword>
<dbReference type="GO" id="GO:0090563">
    <property type="term" value="F:protein-phosphocysteine-sugar phosphotransferase activity"/>
    <property type="evidence" value="ECO:0007669"/>
    <property type="project" value="TreeGrafter"/>
</dbReference>
<protein>
    <submittedName>
        <fullName evidence="5">Uncharacterized protein</fullName>
    </submittedName>
</protein>
<evidence type="ECO:0000256" key="3">
    <source>
        <dbReference type="ARBA" id="ARBA00022683"/>
    </source>
</evidence>
<dbReference type="GO" id="GO:0009401">
    <property type="term" value="P:phosphoenolpyruvate-dependent sugar phosphotransferase system"/>
    <property type="evidence" value="ECO:0007669"/>
    <property type="project" value="UniProtKB-KW"/>
</dbReference>
<reference evidence="5 6" key="1">
    <citation type="journal article" date="2013" name="PLoS ONE">
        <title>Genomic Evaluation of Thermoanaerobacter spp. for the Construction of Designer Co-Cultures to Improve Lignocellulosic Biofuel Production.</title>
        <authorList>
            <person name="Verbeke T.J."/>
            <person name="Zhang X."/>
            <person name="Henrissat B."/>
            <person name="Spicer V."/>
            <person name="Rydzak T."/>
            <person name="Krokhin O.V."/>
            <person name="Fristensky B."/>
            <person name="Levin D.B."/>
            <person name="Sparling R."/>
        </authorList>
    </citation>
    <scope>NUCLEOTIDE SEQUENCE [LARGE SCALE GENOMIC DNA]</scope>
    <source>
        <strain evidence="5 6">WC1</strain>
    </source>
</reference>
<keyword evidence="1" id="KW-0813">Transport</keyword>
<name>M8CP66_THETY</name>
<keyword evidence="2" id="KW-0762">Sugar transport</keyword>
<feature type="transmembrane region" description="Helical" evidence="4">
    <location>
        <begin position="58"/>
        <end position="78"/>
    </location>
</feature>
<keyword evidence="4" id="KW-1133">Transmembrane helix</keyword>
<dbReference type="InterPro" id="IPR050864">
    <property type="entry name" value="Bacterial_PTS_Sugar_Transport"/>
</dbReference>
<evidence type="ECO:0000256" key="1">
    <source>
        <dbReference type="ARBA" id="ARBA00022448"/>
    </source>
</evidence>
<evidence type="ECO:0000256" key="2">
    <source>
        <dbReference type="ARBA" id="ARBA00022597"/>
    </source>
</evidence>
<sequence length="94" mass="9550">MIGITEGAIPFAAADPLRVIPSIMVGSSIGAAIAAIGKVGDHAPHGGPIVLPVVDNKIMFIVAVLIGIAVTALMVNALKKPVIEEVEDESEVAE</sequence>
<keyword evidence="6" id="KW-1185">Reference proteome</keyword>
<dbReference type="AlphaFoldDB" id="M8CP66"/>
<accession>M8CP66</accession>
<dbReference type="EMBL" id="AMYG01000035">
    <property type="protein sequence ID" value="EMT38945.1"/>
    <property type="molecule type" value="Genomic_DNA"/>
</dbReference>
<gene>
    <name evidence="5" type="ORF">TthWC1_1478</name>
</gene>
<evidence type="ECO:0000313" key="6">
    <source>
        <dbReference type="Proteomes" id="UP000013242"/>
    </source>
</evidence>
<dbReference type="HOGENOM" id="CLU_013155_3_2_9"/>
<comment type="caution">
    <text evidence="5">The sequence shown here is derived from an EMBL/GenBank/DDBJ whole genome shotgun (WGS) entry which is preliminary data.</text>
</comment>
<proteinExistence type="predicted"/>
<organism evidence="5 6">
    <name type="scientific">Thermoanaerobacter thermohydrosulfuricus WC1</name>
    <dbReference type="NCBI Taxonomy" id="1198630"/>
    <lineage>
        <taxon>Bacteria</taxon>
        <taxon>Bacillati</taxon>
        <taxon>Bacillota</taxon>
        <taxon>Clostridia</taxon>
        <taxon>Thermoanaerobacterales</taxon>
        <taxon>Thermoanaerobacteraceae</taxon>
        <taxon>Thermoanaerobacter</taxon>
    </lineage>
</organism>
<dbReference type="GO" id="GO:0005886">
    <property type="term" value="C:plasma membrane"/>
    <property type="evidence" value="ECO:0007669"/>
    <property type="project" value="TreeGrafter"/>
</dbReference>